<dbReference type="Proteomes" id="UP000268059">
    <property type="component" value="Chromosome"/>
</dbReference>
<sequence>MIKKSLRAYISFCVFVNNYLVDNIDNIFFDIVSRLIEIMCICTATMFIDGTKFESVANKYTFVWKKCILTNQNKLFKKITSSINEMRDQIGLLYDTKESYTAHEIGNIAEHLMEQMRKNNIEFVYGRGHKKSALQKCYDTFLNYFCRLDKYEYWLAVIGDFRNSCSKTDHDATMCALKMDYYCNTGLSRPAYNAQVAVADGIIVNACLYQTPGDTKTFIPFMERYHEYTGEYPLNPVADAAYGSLENYMYCLSKGMNPTMKYGMYAKKNTPSFKKKEYNPMNWETNSEGI</sequence>
<dbReference type="AlphaFoldDB" id="A0A3G9J8F0"/>
<organism evidence="1 2">
    <name type="scientific">Intestinibaculum porci</name>
    <dbReference type="NCBI Taxonomy" id="2487118"/>
    <lineage>
        <taxon>Bacteria</taxon>
        <taxon>Bacillati</taxon>
        <taxon>Bacillota</taxon>
        <taxon>Erysipelotrichia</taxon>
        <taxon>Erysipelotrichales</taxon>
        <taxon>Erysipelotrichaceae</taxon>
        <taxon>Intestinibaculum</taxon>
    </lineage>
</organism>
<protein>
    <recommendedName>
        <fullName evidence="3">Transposase IS4-like domain-containing protein</fullName>
    </recommendedName>
</protein>
<gene>
    <name evidence="1" type="ORF">SG0102_17360</name>
</gene>
<evidence type="ECO:0008006" key="3">
    <source>
        <dbReference type="Google" id="ProtNLM"/>
    </source>
</evidence>
<accession>A0A3G9J8F0</accession>
<dbReference type="PANTHER" id="PTHR33408">
    <property type="entry name" value="TRANSPOSASE"/>
    <property type="match status" value="1"/>
</dbReference>
<name>A0A3G9J8F0_9FIRM</name>
<dbReference type="InParanoid" id="A0A3G9J8F0"/>
<dbReference type="RefSeq" id="WP_157983016.1">
    <property type="nucleotide sequence ID" value="NZ_AP019309.1"/>
</dbReference>
<dbReference type="OrthoDB" id="9789070at2"/>
<dbReference type="KEGG" id="ebm:SG0102_17360"/>
<dbReference type="PANTHER" id="PTHR33408:SF2">
    <property type="entry name" value="TRANSPOSASE DDE DOMAIN-CONTAINING PROTEIN"/>
    <property type="match status" value="1"/>
</dbReference>
<proteinExistence type="predicted"/>
<reference evidence="1 2" key="1">
    <citation type="submission" date="2018-11" db="EMBL/GenBank/DDBJ databases">
        <title>Novel Erysipelotrichaceae bacterium isolated from small intestine of a swine.</title>
        <authorList>
            <person name="Kim J.S."/>
            <person name="Choe H."/>
            <person name="Lee Y.R."/>
            <person name="Kim K.M."/>
            <person name="Park D.S."/>
        </authorList>
    </citation>
    <scope>NUCLEOTIDE SEQUENCE [LARGE SCALE GENOMIC DNA]</scope>
    <source>
        <strain evidence="1 2">SG0102</strain>
    </source>
</reference>
<evidence type="ECO:0000313" key="2">
    <source>
        <dbReference type="Proteomes" id="UP000268059"/>
    </source>
</evidence>
<keyword evidence="2" id="KW-1185">Reference proteome</keyword>
<evidence type="ECO:0000313" key="1">
    <source>
        <dbReference type="EMBL" id="BBH26802.1"/>
    </source>
</evidence>
<dbReference type="EMBL" id="AP019309">
    <property type="protein sequence ID" value="BBH26802.1"/>
    <property type="molecule type" value="Genomic_DNA"/>
</dbReference>